<dbReference type="InterPro" id="IPR035897">
    <property type="entry name" value="Toll_tir_struct_dom_sf"/>
</dbReference>
<dbReference type="Pfam" id="PF08937">
    <property type="entry name" value="ThsB_TIR"/>
    <property type="match status" value="1"/>
</dbReference>
<dbReference type="InterPro" id="IPR011990">
    <property type="entry name" value="TPR-like_helical_dom_sf"/>
</dbReference>
<dbReference type="Proteomes" id="UP000503018">
    <property type="component" value="Chromosome"/>
</dbReference>
<dbReference type="InterPro" id="IPR015032">
    <property type="entry name" value="ThsB__TIR-like_domain"/>
</dbReference>
<organism evidence="3 4">
    <name type="scientific">Sphingomonas lacunae</name>
    <dbReference type="NCBI Taxonomy" id="2698828"/>
    <lineage>
        <taxon>Bacteria</taxon>
        <taxon>Pseudomonadati</taxon>
        <taxon>Pseudomonadota</taxon>
        <taxon>Alphaproteobacteria</taxon>
        <taxon>Sphingomonadales</taxon>
        <taxon>Sphingomonadaceae</taxon>
        <taxon>Sphingomonas</taxon>
    </lineage>
</organism>
<dbReference type="EMBL" id="CP053015">
    <property type="protein sequence ID" value="QJQ32344.1"/>
    <property type="molecule type" value="Genomic_DNA"/>
</dbReference>
<protein>
    <submittedName>
        <fullName evidence="3">Toll/interleukin-1 receptor domain-containing protein</fullName>
    </submittedName>
</protein>
<dbReference type="SUPFAM" id="SSF48452">
    <property type="entry name" value="TPR-like"/>
    <property type="match status" value="1"/>
</dbReference>
<evidence type="ECO:0000256" key="1">
    <source>
        <dbReference type="SAM" id="Phobius"/>
    </source>
</evidence>
<gene>
    <name evidence="3" type="ORF">GV829_07675</name>
</gene>
<dbReference type="AlphaFoldDB" id="A0A6M4ATF1"/>
<name>A0A6M4ATF1_9SPHN</name>
<feature type="transmembrane region" description="Helical" evidence="1">
    <location>
        <begin position="198"/>
        <end position="219"/>
    </location>
</feature>
<keyword evidence="4" id="KW-1185">Reference proteome</keyword>
<keyword evidence="3" id="KW-0675">Receptor</keyword>
<dbReference type="Gene3D" id="1.25.40.10">
    <property type="entry name" value="Tetratricopeptide repeat domain"/>
    <property type="match status" value="1"/>
</dbReference>
<dbReference type="SUPFAM" id="SSF52200">
    <property type="entry name" value="Toll/Interleukin receptor TIR domain"/>
    <property type="match status" value="1"/>
</dbReference>
<dbReference type="RefSeq" id="WP_169945509.1">
    <property type="nucleotide sequence ID" value="NZ_CP053015.1"/>
</dbReference>
<evidence type="ECO:0000313" key="3">
    <source>
        <dbReference type="EMBL" id="QJQ32344.1"/>
    </source>
</evidence>
<dbReference type="Gene3D" id="3.40.50.10140">
    <property type="entry name" value="Toll/interleukin-1 receptor homology (TIR) domain"/>
    <property type="match status" value="1"/>
</dbReference>
<sequence>MSSLGNETAVAPPIAAASRHFAAFISYSHDDEAIARWLQGKLETYRLPRGLRPSGSADVGQPMGRDGDRLGAIFRDREDFAAATSLSDAIRQALADSQALIVLCSPAARASAWVNAEIELFRQVHPDRPVLAAIVDGEPDEAMPAALLADGREPLAADLRKVGDGRRVGLLKIVAALWSLPLGALIDRDSRRRLRTVIAVTVAGVIAMASMATMTAFAIQSRNDAQRQRAEAEGLVEYMLTDLRTRLRGVGSLSVMSAVNDRALDYYRNQGDLDALPDDSLERRARVLQAMGEDEMRRDRLDVAQERVQAAFASTEALMRRDPSNPDRVFAHAQSEFWMGELARRQGDEAEGARRMRNYAVLAGRLRAIDPDHVRALREVGYANGNLCSLAVRSPEPVVSNNCAIALEAMREVRALRTEDPQAQVDLINRLTWHGEYEHRAGRIERANGAWAEALTLSRQLVERNPGNRDSLDMLVAVLLTSSKFRLESDPAESRQQLAEAESIINDLSRFDPSNERWRRLRKDVAELRSR</sequence>
<accession>A0A6M4ATF1</accession>
<evidence type="ECO:0000313" key="4">
    <source>
        <dbReference type="Proteomes" id="UP000503018"/>
    </source>
</evidence>
<keyword evidence="1" id="KW-0472">Membrane</keyword>
<dbReference type="KEGG" id="slan:GV829_07675"/>
<feature type="domain" description="Thoeris protein ThsB TIR-like" evidence="2">
    <location>
        <begin position="24"/>
        <end position="136"/>
    </location>
</feature>
<keyword evidence="1" id="KW-1133">Transmembrane helix</keyword>
<proteinExistence type="predicted"/>
<evidence type="ECO:0000259" key="2">
    <source>
        <dbReference type="Pfam" id="PF08937"/>
    </source>
</evidence>
<keyword evidence="1" id="KW-0812">Transmembrane</keyword>
<reference evidence="3 4" key="1">
    <citation type="submission" date="2020-01" db="EMBL/GenBank/DDBJ databases">
        <title>Sphingomonas sp. strain CSW-10.</title>
        <authorList>
            <person name="Chen W.-M."/>
        </authorList>
    </citation>
    <scope>NUCLEOTIDE SEQUENCE [LARGE SCALE GENOMIC DNA]</scope>
    <source>
        <strain evidence="3 4">CSW-10</strain>
    </source>
</reference>